<feature type="signal peptide" evidence="2">
    <location>
        <begin position="1"/>
        <end position="19"/>
    </location>
</feature>
<gene>
    <name evidence="4" type="ORF">MW290_20960</name>
</gene>
<evidence type="ECO:0000259" key="3">
    <source>
        <dbReference type="Pfam" id="PF09832"/>
    </source>
</evidence>
<feature type="compositionally biased region" description="Low complexity" evidence="1">
    <location>
        <begin position="178"/>
        <end position="189"/>
    </location>
</feature>
<feature type="chain" id="PRO_5046800394" evidence="2">
    <location>
        <begin position="20"/>
        <end position="189"/>
    </location>
</feature>
<evidence type="ECO:0000313" key="4">
    <source>
        <dbReference type="EMBL" id="URI11417.1"/>
    </source>
</evidence>
<dbReference type="RefSeq" id="WP_250199612.1">
    <property type="nucleotide sequence ID" value="NZ_CP097636.1"/>
</dbReference>
<evidence type="ECO:0000256" key="1">
    <source>
        <dbReference type="SAM" id="MobiDB-lite"/>
    </source>
</evidence>
<keyword evidence="2" id="KW-0732">Signal</keyword>
<keyword evidence="5" id="KW-1185">Reference proteome</keyword>
<reference evidence="4" key="1">
    <citation type="submission" date="2022-05" db="EMBL/GenBank/DDBJ databases">
        <title>An RpoN-dependent PEP-CTERM gene is involved in floc formation of an Aquincola tertiaricarbonis strain.</title>
        <authorList>
            <person name="Qiu D."/>
            <person name="Xia M."/>
        </authorList>
    </citation>
    <scope>NUCLEOTIDE SEQUENCE</scope>
    <source>
        <strain evidence="4">RN12</strain>
    </source>
</reference>
<organism evidence="4 5">
    <name type="scientific">Aquincola tertiaricarbonis</name>
    <dbReference type="NCBI Taxonomy" id="391953"/>
    <lineage>
        <taxon>Bacteria</taxon>
        <taxon>Pseudomonadati</taxon>
        <taxon>Pseudomonadota</taxon>
        <taxon>Betaproteobacteria</taxon>
        <taxon>Burkholderiales</taxon>
        <taxon>Sphaerotilaceae</taxon>
        <taxon>Aquincola</taxon>
    </lineage>
</organism>
<evidence type="ECO:0000313" key="5">
    <source>
        <dbReference type="Proteomes" id="UP001056201"/>
    </source>
</evidence>
<feature type="domain" description="DUF2059" evidence="3">
    <location>
        <begin position="106"/>
        <end position="150"/>
    </location>
</feature>
<dbReference type="InterPro" id="IPR018637">
    <property type="entry name" value="DUF2059"/>
</dbReference>
<evidence type="ECO:0000256" key="2">
    <source>
        <dbReference type="SAM" id="SignalP"/>
    </source>
</evidence>
<dbReference type="EMBL" id="CP097636">
    <property type="protein sequence ID" value="URI11417.1"/>
    <property type="molecule type" value="Genomic_DNA"/>
</dbReference>
<accession>A0ABY4SH14</accession>
<dbReference type="Pfam" id="PF09832">
    <property type="entry name" value="DUF2059"/>
    <property type="match status" value="1"/>
</dbReference>
<dbReference type="Proteomes" id="UP001056201">
    <property type="component" value="Chromosome 2"/>
</dbReference>
<proteinExistence type="predicted"/>
<feature type="region of interest" description="Disordered" evidence="1">
    <location>
        <begin position="168"/>
        <end position="189"/>
    </location>
</feature>
<protein>
    <submittedName>
        <fullName evidence="4">DUF2059 domain-containing protein</fullName>
    </submittedName>
</protein>
<sequence>MKRTLLVAALVVASVGAHAQTKKQLVDKILAAQQPAIENVARSIAERPAVQMMQAAGSALQQLPADKREATGKQIEADVRKFVDEAVPVLRDRANKLAPSTLGAQLEEKFTDDELKQLLAWLESPVNKKYQQLMPEIQNGFTQKLIADAAPVLDPKLQALQNKVRSTLGIPQPAATDASKPAGKASGAK</sequence>
<name>A0ABY4SH14_AQUTE</name>